<dbReference type="PROSITE" id="PS51208">
    <property type="entry name" value="AUTOTRANSPORTER"/>
    <property type="match status" value="1"/>
</dbReference>
<protein>
    <submittedName>
        <fullName evidence="2">Autotransporter domain-containing protein</fullName>
    </submittedName>
</protein>
<evidence type="ECO:0000313" key="3">
    <source>
        <dbReference type="Proteomes" id="UP001217610"/>
    </source>
</evidence>
<name>A0ABT5Q218_9PSED</name>
<dbReference type="SMART" id="SM00869">
    <property type="entry name" value="Autotransporter"/>
    <property type="match status" value="1"/>
</dbReference>
<comment type="caution">
    <text evidence="2">The sequence shown here is derived from an EMBL/GenBank/DDBJ whole genome shotgun (WGS) entry which is preliminary data.</text>
</comment>
<sequence length="1028" mass="108170">MAFIRHHLAVSIALIVANGPISQAQSAETLIDRPTSQTPDVRNSETITVSATGSVIVSDTALDLYSGYSMNQQSLNNSGQIISTQGRAINLSPPVNNTWMGSYKIRNNADGLIQGVEDGIRLRSDGSVSSDIYISNSGTIGSLNGSGIDLSAAGGKNNYASVINEKTGLIRSVFNDGVKLGSNGSIENYGEISTGDARHSGDEFDGIDMSSASRATVYNRGTVSGGRYGVIVGQDALIENRTLITGRNGAGVFSEANADVRNNFGGVISGGANGLQANADGDGIRIKNSAGIWNEGTIQGTSARGVNSYGIANTSEGISAGGGFIIFNSAYPRSIGKPPSLISGANNGILIDDGNGGSAFSAIRVHNFGIIQGLDGFGMKFVGNFADEVKNGGLISGSNGLALDMGGGDDTLQLFTGSRFEGLVDGGSGHNTLIMGDTENNQYDSGSFGESRNFQVLEVRRGDWTLTGEGDFSEGAHVFDYARLTNQGGIAGNVQVDKNAQYRGGGTVDNLTINGTLYTSAGLGGPQVNGDLVMGKGSTWIVDVNADGSDGTARITGNANLTGSSLQIYNSNPENLYPWHSTYRILEADSITGTFLYAGESNYAFYKTTLAYGPHTVDLNLTSNEVSFAAYASTANGARAAQAIESTYGGRRSRDPIFGPGYMPRATDDRLYNALLNTTESSAGLAIEKLAGSGNANLGIATLSASSLVGASMLAAMQQAGGGSSLLVGLAPEQIPILAATDVPESARNLNDPNARGRVWLQALGGYGRLDGKHGNPGLEQRTSGSVLGVDWSLSSLWRLGVVGGYSKTNLNNHDIDGKLHSWHVGAYAMRQDGPLAIRLGASYSHHDGDNKRSVEFDNFSDRPKGSYDANSQQAFAELSYTLGRGHLNIEPFASLGYQRYHRNRYTEKGGAAALAVHEQNQDNFNSTFGVRLAQLNQLKNGISLTPRASFGWRHTYGELESDTLQAFVIGGSAFKVEGSALDRDSLRLEAGLDIGLSARNSLSFGYNGELGSNSRNHGWTGQWQMRF</sequence>
<dbReference type="RefSeq" id="WP_273922748.1">
    <property type="nucleotide sequence ID" value="NZ_JAMDGR010000003.1"/>
</dbReference>
<accession>A0ABT5Q218</accession>
<evidence type="ECO:0000259" key="1">
    <source>
        <dbReference type="PROSITE" id="PS51208"/>
    </source>
</evidence>
<feature type="domain" description="Autotransporter" evidence="1">
    <location>
        <begin position="752"/>
        <end position="1028"/>
    </location>
</feature>
<dbReference type="InterPro" id="IPR010916">
    <property type="entry name" value="TonB_box_CS"/>
</dbReference>
<dbReference type="Pfam" id="PF03797">
    <property type="entry name" value="Autotransporter"/>
    <property type="match status" value="1"/>
</dbReference>
<dbReference type="SUPFAM" id="SSF103515">
    <property type="entry name" value="Autotransporter"/>
    <property type="match status" value="1"/>
</dbReference>
<organism evidence="2 3">
    <name type="scientific">Pseudomonas idahonensis</name>
    <dbReference type="NCBI Taxonomy" id="2942628"/>
    <lineage>
        <taxon>Bacteria</taxon>
        <taxon>Pseudomonadati</taxon>
        <taxon>Pseudomonadota</taxon>
        <taxon>Gammaproteobacteria</taxon>
        <taxon>Pseudomonadales</taxon>
        <taxon>Pseudomonadaceae</taxon>
        <taxon>Pseudomonas</taxon>
    </lineage>
</organism>
<dbReference type="InterPro" id="IPR006315">
    <property type="entry name" value="OM_autotransptr_brl_dom"/>
</dbReference>
<dbReference type="InterPro" id="IPR036709">
    <property type="entry name" value="Autotransporte_beta_dom_sf"/>
</dbReference>
<dbReference type="InterPro" id="IPR005546">
    <property type="entry name" value="Autotransporte_beta"/>
</dbReference>
<evidence type="ECO:0000313" key="2">
    <source>
        <dbReference type="EMBL" id="MDD1148238.1"/>
    </source>
</evidence>
<proteinExistence type="predicted"/>
<gene>
    <name evidence="2" type="ORF">M5G25_08075</name>
</gene>
<keyword evidence="3" id="KW-1185">Reference proteome</keyword>
<reference evidence="2 3" key="1">
    <citation type="submission" date="2022-05" db="EMBL/GenBank/DDBJ databases">
        <title>Novel Pseudomonas spp. Isolated from a Rainbow Trout Aquaculture Facility.</title>
        <authorList>
            <person name="Testerman T."/>
            <person name="Graf J."/>
        </authorList>
    </citation>
    <scope>NUCLEOTIDE SEQUENCE [LARGE SCALE GENOMIC DNA]</scope>
    <source>
        <strain evidence="2 3">ID357</strain>
    </source>
</reference>
<dbReference type="EMBL" id="JAMDGR010000003">
    <property type="protein sequence ID" value="MDD1148238.1"/>
    <property type="molecule type" value="Genomic_DNA"/>
</dbReference>
<dbReference type="PROSITE" id="PS00430">
    <property type="entry name" value="TONB_DEPENDENT_REC_1"/>
    <property type="match status" value="1"/>
</dbReference>
<dbReference type="NCBIfam" id="TIGR01414">
    <property type="entry name" value="autotrans_barl"/>
    <property type="match status" value="1"/>
</dbReference>
<dbReference type="Proteomes" id="UP001217610">
    <property type="component" value="Unassembled WGS sequence"/>
</dbReference>
<dbReference type="Gene3D" id="2.40.128.130">
    <property type="entry name" value="Autotransporter beta-domain"/>
    <property type="match status" value="1"/>
</dbReference>